<evidence type="ECO:0000313" key="2">
    <source>
        <dbReference type="EMBL" id="KAK7884149.1"/>
    </source>
</evidence>
<evidence type="ECO:0000256" key="1">
    <source>
        <dbReference type="SAM" id="MobiDB-lite"/>
    </source>
</evidence>
<dbReference type="Proteomes" id="UP001460270">
    <property type="component" value="Unassembled WGS sequence"/>
</dbReference>
<dbReference type="AlphaFoldDB" id="A0AAW0N4R0"/>
<accession>A0AAW0N4R0</accession>
<feature type="region of interest" description="Disordered" evidence="1">
    <location>
        <begin position="63"/>
        <end position="136"/>
    </location>
</feature>
<organism evidence="2 3">
    <name type="scientific">Mugilogobius chulae</name>
    <name type="common">yellowstripe goby</name>
    <dbReference type="NCBI Taxonomy" id="88201"/>
    <lineage>
        <taxon>Eukaryota</taxon>
        <taxon>Metazoa</taxon>
        <taxon>Chordata</taxon>
        <taxon>Craniata</taxon>
        <taxon>Vertebrata</taxon>
        <taxon>Euteleostomi</taxon>
        <taxon>Actinopterygii</taxon>
        <taxon>Neopterygii</taxon>
        <taxon>Teleostei</taxon>
        <taxon>Neoteleostei</taxon>
        <taxon>Acanthomorphata</taxon>
        <taxon>Gobiaria</taxon>
        <taxon>Gobiiformes</taxon>
        <taxon>Gobioidei</taxon>
        <taxon>Gobiidae</taxon>
        <taxon>Gobionellinae</taxon>
        <taxon>Mugilogobius</taxon>
    </lineage>
</organism>
<keyword evidence="3" id="KW-1185">Reference proteome</keyword>
<dbReference type="EMBL" id="JBBPFD010000020">
    <property type="protein sequence ID" value="KAK7884149.1"/>
    <property type="molecule type" value="Genomic_DNA"/>
</dbReference>
<proteinExistence type="predicted"/>
<comment type="caution">
    <text evidence="2">The sequence shown here is derived from an EMBL/GenBank/DDBJ whole genome shotgun (WGS) entry which is preliminary data.</text>
</comment>
<sequence length="174" mass="18699">MSSSSKEQIMHQLSSFVQQKLRLAAEEILGQAERALDQGTETDFPSSISATVQRCIVFTDENQPAGAPATQEAFESVEDAENTQLEKDGPQTDFAPHSDASNGGVKNGARPPRNLKETVSEQPRANSRGRGFRRKCTMMSRGGGSGTSLGAAVGSPGSILDFSFLLFILQFFLV</sequence>
<reference evidence="3" key="1">
    <citation type="submission" date="2024-04" db="EMBL/GenBank/DDBJ databases">
        <title>Salinicola lusitanus LLJ914,a marine bacterium isolated from the Okinawa Trough.</title>
        <authorList>
            <person name="Li J."/>
        </authorList>
    </citation>
    <scope>NUCLEOTIDE SEQUENCE [LARGE SCALE GENOMIC DNA]</scope>
</reference>
<evidence type="ECO:0000313" key="3">
    <source>
        <dbReference type="Proteomes" id="UP001460270"/>
    </source>
</evidence>
<protein>
    <submittedName>
        <fullName evidence="2">Uncharacterized protein</fullName>
    </submittedName>
</protein>
<gene>
    <name evidence="2" type="ORF">WMY93_027272</name>
</gene>
<name>A0AAW0N4R0_9GOBI</name>